<name>A0A2B7Y1J3_9EURO</name>
<dbReference type="InterPro" id="IPR010750">
    <property type="entry name" value="SGF29_tudor-like_dom"/>
</dbReference>
<dbReference type="Proteomes" id="UP000223968">
    <property type="component" value="Unassembled WGS sequence"/>
</dbReference>
<dbReference type="CDD" id="cd20394">
    <property type="entry name" value="Tudor_SGF29_rpt2"/>
    <property type="match status" value="1"/>
</dbReference>
<evidence type="ECO:0000256" key="1">
    <source>
        <dbReference type="ARBA" id="ARBA00004123"/>
    </source>
</evidence>
<comment type="subcellular location">
    <subcellularLocation>
        <location evidence="1">Nucleus</location>
    </subcellularLocation>
</comment>
<dbReference type="PANTHER" id="PTHR21539:SF0">
    <property type="entry name" value="SAGA-ASSOCIATED FACTOR 29"/>
    <property type="match status" value="1"/>
</dbReference>
<feature type="region of interest" description="Disordered" evidence="5">
    <location>
        <begin position="175"/>
        <end position="224"/>
    </location>
</feature>
<sequence length="534" mass="58017">MSNQTPPRHQEADDMPESVPARPTQAAVCSTVRPVSLAAGVVPSAAPLQQPSAAAPASLIPPSTATLQIHSTSTTSTTPDCGVSNSELGPQNTGQQLGQGKAHRKTTSISSNPASSTSSSPKRGAGSFRNLYSFSPPARTTRRQAKDSDDFEFQLLPGSEWEAVDIVKARKAREESEKEAKAQKAKEKQANPKAQSHRQLYSETGEASMSRNRPRGPPTRDNGLAANEEVEMCDRIRQDILKAQEKNRQQIAVNQQLVALKDKIAKAGRKATINELEQMENYYRQMNKLSEEERAILNDEPHDVIKNLEILKALRLASNEASQAQGQAAHPSKPRKKKAEIETPVSDSPATSAPGVSDKLHRLKSSTQRSTSVSSSQAREAVSVKSEDGGEGTKGTAAEKSGHLFVGAEVVFKHNKKQQGVEGEGIQCIIKSIAGEGHKKRYDVQDPEPNENGEEGAVYKTTAASLIPIPQMGSSLPSFSVGKQVLARYPDTTTFYRAEVMGSKKDVYRLKFEGEEDDKEMDVDRRFVLDIPGK</sequence>
<feature type="domain" description="SGF29 C-terminal" evidence="6">
    <location>
        <begin position="400"/>
        <end position="534"/>
    </location>
</feature>
<feature type="region of interest" description="Disordered" evidence="5">
    <location>
        <begin position="64"/>
        <end position="149"/>
    </location>
</feature>
<dbReference type="GO" id="GO:0005634">
    <property type="term" value="C:nucleus"/>
    <property type="evidence" value="ECO:0007669"/>
    <property type="project" value="UniProtKB-SubCell"/>
</dbReference>
<keyword evidence="4" id="KW-0539">Nucleus</keyword>
<dbReference type="PANTHER" id="PTHR21539">
    <property type="entry name" value="SAGA-ASSOCIATED FACTOR 29"/>
    <property type="match status" value="1"/>
</dbReference>
<evidence type="ECO:0000259" key="6">
    <source>
        <dbReference type="PROSITE" id="PS51518"/>
    </source>
</evidence>
<dbReference type="AlphaFoldDB" id="A0A2B7Y1J3"/>
<keyword evidence="3" id="KW-0804">Transcription</keyword>
<evidence type="ECO:0000256" key="2">
    <source>
        <dbReference type="ARBA" id="ARBA00023015"/>
    </source>
</evidence>
<gene>
    <name evidence="7" type="ORF">AJ79_02922</name>
</gene>
<dbReference type="InterPro" id="IPR047287">
    <property type="entry name" value="Tudor_SGF29_rpt2"/>
</dbReference>
<dbReference type="InterPro" id="IPR047288">
    <property type="entry name" value="Tudor_SGF29_rpt1"/>
</dbReference>
<proteinExistence type="predicted"/>
<keyword evidence="8" id="KW-1185">Reference proteome</keyword>
<evidence type="ECO:0000313" key="8">
    <source>
        <dbReference type="Proteomes" id="UP000223968"/>
    </source>
</evidence>
<dbReference type="PROSITE" id="PS51518">
    <property type="entry name" value="SGF29_C"/>
    <property type="match status" value="1"/>
</dbReference>
<evidence type="ECO:0000256" key="3">
    <source>
        <dbReference type="ARBA" id="ARBA00023163"/>
    </source>
</evidence>
<evidence type="ECO:0000313" key="7">
    <source>
        <dbReference type="EMBL" id="PGH14587.1"/>
    </source>
</evidence>
<feature type="compositionally biased region" description="Polar residues" evidence="5">
    <location>
        <begin position="64"/>
        <end position="98"/>
    </location>
</feature>
<reference evidence="7 8" key="1">
    <citation type="submission" date="2017-10" db="EMBL/GenBank/DDBJ databases">
        <title>Comparative genomics in systemic dimorphic fungi from Ajellomycetaceae.</title>
        <authorList>
            <person name="Munoz J.F."/>
            <person name="Mcewen J.G."/>
            <person name="Clay O.K."/>
            <person name="Cuomo C.A."/>
        </authorList>
    </citation>
    <scope>NUCLEOTIDE SEQUENCE [LARGE SCALE GENOMIC DNA]</scope>
    <source>
        <strain evidence="7 8">UAMH5409</strain>
    </source>
</reference>
<accession>A0A2B7Y1J3</accession>
<dbReference type="Pfam" id="PF07039">
    <property type="entry name" value="SGF29_Tudor"/>
    <property type="match status" value="1"/>
</dbReference>
<comment type="caution">
    <text evidence="7">The sequence shown here is derived from an EMBL/GenBank/DDBJ whole genome shotgun (WGS) entry which is preliminary data.</text>
</comment>
<protein>
    <recommendedName>
        <fullName evidence="6">SGF29 C-terminal domain-containing protein</fullName>
    </recommendedName>
</protein>
<feature type="region of interest" description="Disordered" evidence="5">
    <location>
        <begin position="321"/>
        <end position="400"/>
    </location>
</feature>
<dbReference type="OrthoDB" id="10265994at2759"/>
<dbReference type="STRING" id="1447875.A0A2B7Y1J3"/>
<dbReference type="Gene3D" id="2.30.30.140">
    <property type="match status" value="1"/>
</dbReference>
<dbReference type="InterPro" id="IPR037802">
    <property type="entry name" value="SGF29"/>
</dbReference>
<feature type="compositionally biased region" description="Low complexity" evidence="5">
    <location>
        <begin position="365"/>
        <end position="377"/>
    </location>
</feature>
<dbReference type="FunFam" id="2.30.30.140:FF:000055">
    <property type="entry name" value="SAGA complex component"/>
    <property type="match status" value="1"/>
</dbReference>
<feature type="compositionally biased region" description="Low complexity" evidence="5">
    <location>
        <begin position="107"/>
        <end position="120"/>
    </location>
</feature>
<dbReference type="CDD" id="cd20393">
    <property type="entry name" value="Tudor_SGF29_rpt1"/>
    <property type="match status" value="1"/>
</dbReference>
<feature type="region of interest" description="Disordered" evidence="5">
    <location>
        <begin position="1"/>
        <end position="27"/>
    </location>
</feature>
<dbReference type="EMBL" id="PDNB01000033">
    <property type="protein sequence ID" value="PGH14587.1"/>
    <property type="molecule type" value="Genomic_DNA"/>
</dbReference>
<feature type="compositionally biased region" description="Polar residues" evidence="5">
    <location>
        <begin position="192"/>
        <end position="211"/>
    </location>
</feature>
<feature type="compositionally biased region" description="Basic and acidic residues" evidence="5">
    <location>
        <begin position="175"/>
        <end position="190"/>
    </location>
</feature>
<organism evidence="7 8">
    <name type="scientific">Helicocarpus griseus UAMH5409</name>
    <dbReference type="NCBI Taxonomy" id="1447875"/>
    <lineage>
        <taxon>Eukaryota</taxon>
        <taxon>Fungi</taxon>
        <taxon>Dikarya</taxon>
        <taxon>Ascomycota</taxon>
        <taxon>Pezizomycotina</taxon>
        <taxon>Eurotiomycetes</taxon>
        <taxon>Eurotiomycetidae</taxon>
        <taxon>Onygenales</taxon>
        <taxon>Ajellomycetaceae</taxon>
        <taxon>Helicocarpus</taxon>
    </lineage>
</organism>
<evidence type="ECO:0000256" key="4">
    <source>
        <dbReference type="ARBA" id="ARBA00023242"/>
    </source>
</evidence>
<keyword evidence="2" id="KW-0805">Transcription regulation</keyword>
<evidence type="ECO:0000256" key="5">
    <source>
        <dbReference type="SAM" id="MobiDB-lite"/>
    </source>
</evidence>
<dbReference type="GO" id="GO:0000124">
    <property type="term" value="C:SAGA complex"/>
    <property type="evidence" value="ECO:0007669"/>
    <property type="project" value="InterPro"/>
</dbReference>